<organism evidence="3 4">
    <name type="scientific">Aureobasidium melanogenum</name>
    <name type="common">Aureobasidium pullulans var. melanogenum</name>
    <dbReference type="NCBI Taxonomy" id="46634"/>
    <lineage>
        <taxon>Eukaryota</taxon>
        <taxon>Fungi</taxon>
        <taxon>Dikarya</taxon>
        <taxon>Ascomycota</taxon>
        <taxon>Pezizomycotina</taxon>
        <taxon>Dothideomycetes</taxon>
        <taxon>Dothideomycetidae</taxon>
        <taxon>Dothideales</taxon>
        <taxon>Saccotheciaceae</taxon>
        <taxon>Aureobasidium</taxon>
    </lineage>
</organism>
<accession>A0A9P8K9I9</accession>
<evidence type="ECO:0000259" key="2">
    <source>
        <dbReference type="PROSITE" id="PS50126"/>
    </source>
</evidence>
<evidence type="ECO:0000256" key="1">
    <source>
        <dbReference type="SAM" id="MobiDB-lite"/>
    </source>
</evidence>
<dbReference type="Proteomes" id="UP000767238">
    <property type="component" value="Unassembled WGS sequence"/>
</dbReference>
<dbReference type="InterPro" id="IPR002563">
    <property type="entry name" value="Flavin_Rdtase-like_dom"/>
</dbReference>
<reference evidence="3" key="2">
    <citation type="submission" date="2021-08" db="EMBL/GenBank/DDBJ databases">
        <authorList>
            <person name="Gostincar C."/>
            <person name="Sun X."/>
            <person name="Song Z."/>
            <person name="Gunde-Cimerman N."/>
        </authorList>
    </citation>
    <scope>NUCLEOTIDE SEQUENCE</scope>
    <source>
        <strain evidence="3">EXF-8016</strain>
    </source>
</reference>
<dbReference type="SMART" id="SM00903">
    <property type="entry name" value="Flavin_Reduct"/>
    <property type="match status" value="1"/>
</dbReference>
<dbReference type="PANTHER" id="PTHR43812">
    <property type="entry name" value="BLR2425 PROTEIN"/>
    <property type="match status" value="1"/>
</dbReference>
<dbReference type="Gene3D" id="2.40.50.140">
    <property type="entry name" value="Nucleic acid-binding proteins"/>
    <property type="match status" value="1"/>
</dbReference>
<evidence type="ECO:0000313" key="3">
    <source>
        <dbReference type="EMBL" id="KAH0223914.1"/>
    </source>
</evidence>
<dbReference type="PANTHER" id="PTHR43812:SF2">
    <property type="entry name" value="FLAVIN REDUCTASE LIKE DOMAIN-CONTAINING PROTEIN"/>
    <property type="match status" value="1"/>
</dbReference>
<name>A0A9P8K9I9_AURME</name>
<dbReference type="InterPro" id="IPR019495">
    <property type="entry name" value="EXOSC1_C"/>
</dbReference>
<sequence>MAVPQFALPGDSLAATSTHTPSTGSHVFASTIHASLAGPVTSAAPSKKTPSPAVSVSSSTSPSTSYTAALPSVNDIILGRITRTNPRQATLDILALGPTGTLVLREPFSAIIRQQDIRATEIDKVKVNESFRVGDIVRGVVISLGDERSYFASTAKNEFGVVLAVSEGGEQMVPVSWKEMREVNGGKTELRKVAKPACVVPRPIGWISTRSSSGHDNLAPYSQFTNLTFDPPYVLFSSNRTPLGHRKDTVNNAQETGFFAWNLATYALREEVNITAQQLDPGEDEFVAAGLEKEDARKIPVKLVKESPVRFECAFDRVIELPGNPPMGTVDIVIGRVLAVHIADNVLTDGKIDIKKTEPIARLGYYEYAVVRDTFEMRIPGTNKALLDGLEGSAKANRSLEKTEEEEEEEEGNIVGHLKRSQSAGAEAALGKVE</sequence>
<feature type="region of interest" description="Disordered" evidence="1">
    <location>
        <begin position="395"/>
        <end position="434"/>
    </location>
</feature>
<feature type="non-terminal residue" evidence="3">
    <location>
        <position position="434"/>
    </location>
</feature>
<dbReference type="GO" id="GO:0000178">
    <property type="term" value="C:exosome (RNase complex)"/>
    <property type="evidence" value="ECO:0007669"/>
    <property type="project" value="InterPro"/>
</dbReference>
<reference evidence="3" key="1">
    <citation type="journal article" date="2021" name="J Fungi (Basel)">
        <title>Virulence traits and population genomics of the black yeast Aureobasidium melanogenum.</title>
        <authorList>
            <person name="Cernosa A."/>
            <person name="Sun X."/>
            <person name="Gostincar C."/>
            <person name="Fang C."/>
            <person name="Gunde-Cimerman N."/>
            <person name="Song Z."/>
        </authorList>
    </citation>
    <scope>NUCLEOTIDE SEQUENCE</scope>
    <source>
        <strain evidence="3">EXF-8016</strain>
    </source>
</reference>
<comment type="caution">
    <text evidence="3">The sequence shown here is derived from an EMBL/GenBank/DDBJ whole genome shotgun (WGS) entry which is preliminary data.</text>
</comment>
<evidence type="ECO:0000313" key="4">
    <source>
        <dbReference type="Proteomes" id="UP000767238"/>
    </source>
</evidence>
<dbReference type="SUPFAM" id="SSF50249">
    <property type="entry name" value="Nucleic acid-binding proteins"/>
    <property type="match status" value="1"/>
</dbReference>
<dbReference type="InterPro" id="IPR012340">
    <property type="entry name" value="NA-bd_OB-fold"/>
</dbReference>
<dbReference type="Pfam" id="PF01613">
    <property type="entry name" value="Flavin_Reduct"/>
    <property type="match status" value="1"/>
</dbReference>
<protein>
    <recommendedName>
        <fullName evidence="2">S1 motif domain-containing protein</fullName>
    </recommendedName>
</protein>
<dbReference type="GO" id="GO:0010181">
    <property type="term" value="F:FMN binding"/>
    <property type="evidence" value="ECO:0007669"/>
    <property type="project" value="InterPro"/>
</dbReference>
<dbReference type="EMBL" id="JAHFYH010000022">
    <property type="protein sequence ID" value="KAH0223914.1"/>
    <property type="molecule type" value="Genomic_DNA"/>
</dbReference>
<dbReference type="GO" id="GO:0003723">
    <property type="term" value="F:RNA binding"/>
    <property type="evidence" value="ECO:0007669"/>
    <property type="project" value="InterPro"/>
</dbReference>
<gene>
    <name evidence="3" type="ORF">KCV03_g3973</name>
</gene>
<feature type="compositionally biased region" description="Acidic residues" evidence="1">
    <location>
        <begin position="403"/>
        <end position="412"/>
    </location>
</feature>
<dbReference type="Pfam" id="PF10447">
    <property type="entry name" value="EXOSC1"/>
    <property type="match status" value="1"/>
</dbReference>
<feature type="region of interest" description="Disordered" evidence="1">
    <location>
        <begin position="40"/>
        <end position="65"/>
    </location>
</feature>
<dbReference type="Gene3D" id="2.30.110.10">
    <property type="entry name" value="Electron Transport, Fmn-binding Protein, Chain A"/>
    <property type="match status" value="1"/>
</dbReference>
<feature type="region of interest" description="Disordered" evidence="1">
    <location>
        <begin position="1"/>
        <end position="20"/>
    </location>
</feature>
<feature type="compositionally biased region" description="Low complexity" evidence="1">
    <location>
        <begin position="41"/>
        <end position="65"/>
    </location>
</feature>
<dbReference type="OrthoDB" id="298012at2759"/>
<dbReference type="InterPro" id="IPR003029">
    <property type="entry name" value="S1_domain"/>
</dbReference>
<proteinExistence type="predicted"/>
<feature type="domain" description="S1 motif" evidence="2">
    <location>
        <begin position="74"/>
        <end position="156"/>
    </location>
</feature>
<dbReference type="AlphaFoldDB" id="A0A9P8K9I9"/>
<dbReference type="InterPro" id="IPR012349">
    <property type="entry name" value="Split_barrel_FMN-bd"/>
</dbReference>
<dbReference type="SUPFAM" id="SSF50475">
    <property type="entry name" value="FMN-binding split barrel"/>
    <property type="match status" value="1"/>
</dbReference>
<dbReference type="PROSITE" id="PS50126">
    <property type="entry name" value="S1"/>
    <property type="match status" value="1"/>
</dbReference>